<dbReference type="InterPro" id="IPR001173">
    <property type="entry name" value="Glyco_trans_2-like"/>
</dbReference>
<dbReference type="Pfam" id="PF00535">
    <property type="entry name" value="Glycos_transf_2"/>
    <property type="match status" value="1"/>
</dbReference>
<dbReference type="PANTHER" id="PTHR22916">
    <property type="entry name" value="GLYCOSYLTRANSFERASE"/>
    <property type="match status" value="1"/>
</dbReference>
<feature type="domain" description="Glycosyltransferase 2-like" evidence="3">
    <location>
        <begin position="6"/>
        <end position="125"/>
    </location>
</feature>
<evidence type="ECO:0000259" key="3">
    <source>
        <dbReference type="Pfam" id="PF00535"/>
    </source>
</evidence>
<dbReference type="CDD" id="cd00761">
    <property type="entry name" value="Glyco_tranf_GTA_type"/>
    <property type="match status" value="1"/>
</dbReference>
<sequence>MRPMASIIVPVYNVASYLDTCVESIICQDWADMEILLVDDGSTDGCDELCDAWAEKDDRVRSYHKPNGGLSSARGFGLDRSRGRYVMFVDSDDWVECSLVGELIEALERNDADVSVCSYVKHKNGGSYPHCIGGDRVYTSSEALFEVVRDESLNNFAWGILCKKTLYDEIGYPRERRKFEDVAFTYQLFRQASKIVHIDRPLYHYRRRDDSILGTWSLDVALALVVAHQDRYADLSQTTPELIQPLLESYYSVFRRAKKNTALASVEQVKGNSDTIRIYLKRFYEENRKTLEEAVQLSVFARFGDAVFLAMPCLYRRLAKTARRCRYGG</sequence>
<dbReference type="Gene3D" id="3.90.550.10">
    <property type="entry name" value="Spore Coat Polysaccharide Biosynthesis Protein SpsA, Chain A"/>
    <property type="match status" value="1"/>
</dbReference>
<keyword evidence="1" id="KW-0328">Glycosyltransferase</keyword>
<evidence type="ECO:0000256" key="1">
    <source>
        <dbReference type="ARBA" id="ARBA00022676"/>
    </source>
</evidence>
<protein>
    <submittedName>
        <fullName evidence="4">Glycosyltransferase</fullName>
    </submittedName>
</protein>
<keyword evidence="2 4" id="KW-0808">Transferase</keyword>
<organism evidence="4 5">
    <name type="scientific">Eggerthella lenta</name>
    <name type="common">Eubacterium lentum</name>
    <dbReference type="NCBI Taxonomy" id="84112"/>
    <lineage>
        <taxon>Bacteria</taxon>
        <taxon>Bacillati</taxon>
        <taxon>Actinomycetota</taxon>
        <taxon>Coriobacteriia</taxon>
        <taxon>Eggerthellales</taxon>
        <taxon>Eggerthellaceae</taxon>
        <taxon>Eggerthella</taxon>
    </lineage>
</organism>
<dbReference type="GO" id="GO:0016757">
    <property type="term" value="F:glycosyltransferase activity"/>
    <property type="evidence" value="ECO:0007669"/>
    <property type="project" value="UniProtKB-KW"/>
</dbReference>
<dbReference type="Proteomes" id="UP000312594">
    <property type="component" value="Unassembled WGS sequence"/>
</dbReference>
<dbReference type="EMBL" id="VEVP01000022">
    <property type="protein sequence ID" value="TNU89949.1"/>
    <property type="molecule type" value="Genomic_DNA"/>
</dbReference>
<comment type="caution">
    <text evidence="4">The sequence shown here is derived from an EMBL/GenBank/DDBJ whole genome shotgun (WGS) entry which is preliminary data.</text>
</comment>
<dbReference type="SUPFAM" id="SSF53448">
    <property type="entry name" value="Nucleotide-diphospho-sugar transferases"/>
    <property type="match status" value="1"/>
</dbReference>
<accession>A0A5C5BT28</accession>
<proteinExistence type="predicted"/>
<dbReference type="InterPro" id="IPR029044">
    <property type="entry name" value="Nucleotide-diphossugar_trans"/>
</dbReference>
<evidence type="ECO:0000313" key="5">
    <source>
        <dbReference type="Proteomes" id="UP000312594"/>
    </source>
</evidence>
<dbReference type="PANTHER" id="PTHR22916:SF51">
    <property type="entry name" value="GLYCOSYLTRANSFERASE EPSH-RELATED"/>
    <property type="match status" value="1"/>
</dbReference>
<reference evidence="4 5" key="1">
    <citation type="journal article" date="2005" name="Appl. Environ. Microbiol.">
        <title>Intestinal bacterial communities that produce active estrogen-like compounds enterodiol and enterolactone in humans.</title>
        <authorList>
            <person name="Clavel T."/>
            <person name="Henderson G."/>
            <person name="Alpert C.A."/>
            <person name="Philippe C."/>
            <person name="Rigottier-Gois L."/>
            <person name="Dore J."/>
            <person name="Blaut M."/>
        </authorList>
    </citation>
    <scope>NUCLEOTIDE SEQUENCE [LARGE SCALE GENOMIC DNA]</scope>
    <source>
        <strain evidence="4 5">SECO-MT75m2</strain>
    </source>
</reference>
<evidence type="ECO:0000256" key="2">
    <source>
        <dbReference type="ARBA" id="ARBA00022679"/>
    </source>
</evidence>
<name>A0A5C5BT28_EGGLN</name>
<evidence type="ECO:0000313" key="4">
    <source>
        <dbReference type="EMBL" id="TNU89949.1"/>
    </source>
</evidence>
<gene>
    <name evidence="4" type="ORF">FIC87_10005</name>
</gene>
<dbReference type="AlphaFoldDB" id="A0A5C5BT28"/>